<dbReference type="RefSeq" id="WP_206557069.1">
    <property type="nucleotide sequence ID" value="NZ_JAFKDB010000008.1"/>
</dbReference>
<reference evidence="1 2" key="1">
    <citation type="submission" date="2021-02" db="EMBL/GenBank/DDBJ databases">
        <title>PHA producing bacteria isolated from coastal sediment in Guangdong, Shenzhen.</title>
        <authorList>
            <person name="Zheng W."/>
            <person name="Yu S."/>
            <person name="Huang Y."/>
        </authorList>
    </citation>
    <scope>NUCLEOTIDE SEQUENCE [LARGE SCALE GENOMIC DNA]</scope>
    <source>
        <strain evidence="1 2">TN21-5</strain>
    </source>
</reference>
<dbReference type="InterPro" id="IPR046493">
    <property type="entry name" value="DUF6586"/>
</dbReference>
<proteinExistence type="predicted"/>
<dbReference type="Pfam" id="PF20227">
    <property type="entry name" value="DUF6586"/>
    <property type="match status" value="1"/>
</dbReference>
<comment type="caution">
    <text evidence="1">The sequence shown here is derived from an EMBL/GenBank/DDBJ whole genome shotgun (WGS) entry which is preliminary data.</text>
</comment>
<keyword evidence="2" id="KW-1185">Reference proteome</keyword>
<evidence type="ECO:0000313" key="2">
    <source>
        <dbReference type="Proteomes" id="UP000664344"/>
    </source>
</evidence>
<gene>
    <name evidence="1" type="ORF">JYP53_06885</name>
</gene>
<accession>A0ABS3BFH9</accession>
<dbReference type="EMBL" id="JAFKDB010000008">
    <property type="protein sequence ID" value="MBN7769626.1"/>
    <property type="molecule type" value="Genomic_DNA"/>
</dbReference>
<organism evidence="1 2">
    <name type="scientific">Marinobacter daepoensis</name>
    <dbReference type="NCBI Taxonomy" id="262077"/>
    <lineage>
        <taxon>Bacteria</taxon>
        <taxon>Pseudomonadati</taxon>
        <taxon>Pseudomonadota</taxon>
        <taxon>Gammaproteobacteria</taxon>
        <taxon>Pseudomonadales</taxon>
        <taxon>Marinobacteraceae</taxon>
        <taxon>Marinobacter</taxon>
    </lineage>
</organism>
<sequence length="166" mass="18582">MASQWHSLISQKLFLAKTLLARLSSEHKAGAMQQTPAAEAEALTQGAVELMLRARQSLLVMIARHHQNKQEKPGSIEALEALFPYPITEVDTLRELSETTGSWWQHLAQLELAITEPNKTRKTVTAENIIAVSADQGPDKSLQALNETLVSMTRFAREIDEQHSEW</sequence>
<dbReference type="Proteomes" id="UP000664344">
    <property type="component" value="Unassembled WGS sequence"/>
</dbReference>
<evidence type="ECO:0000313" key="1">
    <source>
        <dbReference type="EMBL" id="MBN7769626.1"/>
    </source>
</evidence>
<name>A0ABS3BFH9_9GAMM</name>
<protein>
    <submittedName>
        <fullName evidence="1">Uncharacterized protein</fullName>
    </submittedName>
</protein>